<dbReference type="Proteomes" id="UP001152747">
    <property type="component" value="Unassembled WGS sequence"/>
</dbReference>
<sequence length="246" mass="27450">MKPSSSKQNNLLNFFAKRNPRKVDDDSCEVLFEGPPKKATKWDEYVQKSGGNTSTAEGWENPCNIPVGSKSNDTLTKQALLENGFDETIGNFIYYPIDEIVRPFELNLVRCALSSNVCIALPSTAPSSTPRIMSITVANFLKWFPRSRALLLTYSSTSSAEWVESLKHLGIESSIIPSSSKKKVELNRVIISANPQAVKKFVDAEKEVSEDIRILILELKANECCNKYKPLMNELLVRDLAIAVFS</sequence>
<organism evidence="1 2">
    <name type="scientific">Caenorhabditis angaria</name>
    <dbReference type="NCBI Taxonomy" id="860376"/>
    <lineage>
        <taxon>Eukaryota</taxon>
        <taxon>Metazoa</taxon>
        <taxon>Ecdysozoa</taxon>
        <taxon>Nematoda</taxon>
        <taxon>Chromadorea</taxon>
        <taxon>Rhabditida</taxon>
        <taxon>Rhabditina</taxon>
        <taxon>Rhabditomorpha</taxon>
        <taxon>Rhabditoidea</taxon>
        <taxon>Rhabditidae</taxon>
        <taxon>Peloderinae</taxon>
        <taxon>Caenorhabditis</taxon>
    </lineage>
</organism>
<reference evidence="1" key="1">
    <citation type="submission" date="2022-11" db="EMBL/GenBank/DDBJ databases">
        <authorList>
            <person name="Kikuchi T."/>
        </authorList>
    </citation>
    <scope>NUCLEOTIDE SEQUENCE</scope>
    <source>
        <strain evidence="1">PS1010</strain>
    </source>
</reference>
<accession>A0A9P1I1Q5</accession>
<name>A0A9P1I1Q5_9PELO</name>
<keyword evidence="2" id="KW-1185">Reference proteome</keyword>
<proteinExistence type="predicted"/>
<protein>
    <recommendedName>
        <fullName evidence="3">DEAD/DEAH box helicase domain-containing protein</fullName>
    </recommendedName>
</protein>
<evidence type="ECO:0000313" key="1">
    <source>
        <dbReference type="EMBL" id="CAI5438044.1"/>
    </source>
</evidence>
<gene>
    <name evidence="1" type="ORF">CAMP_LOCUS681</name>
</gene>
<dbReference type="EMBL" id="CANHGI010000001">
    <property type="protein sequence ID" value="CAI5438044.1"/>
    <property type="molecule type" value="Genomic_DNA"/>
</dbReference>
<evidence type="ECO:0000313" key="2">
    <source>
        <dbReference type="Proteomes" id="UP001152747"/>
    </source>
</evidence>
<comment type="caution">
    <text evidence="1">The sequence shown here is derived from an EMBL/GenBank/DDBJ whole genome shotgun (WGS) entry which is preliminary data.</text>
</comment>
<evidence type="ECO:0008006" key="3">
    <source>
        <dbReference type="Google" id="ProtNLM"/>
    </source>
</evidence>
<dbReference type="AlphaFoldDB" id="A0A9P1I1Q5"/>